<evidence type="ECO:0000313" key="9">
    <source>
        <dbReference type="EMBL" id="KKP02840.1"/>
    </source>
</evidence>
<evidence type="ECO:0000256" key="8">
    <source>
        <dbReference type="RuleBase" id="RU361238"/>
    </source>
</evidence>
<dbReference type="PROSITE" id="PS51257">
    <property type="entry name" value="PROKAR_LIPOPROTEIN"/>
    <property type="match status" value="1"/>
</dbReference>
<keyword evidence="5 8" id="KW-0378">Hydrolase</keyword>
<evidence type="ECO:0000256" key="3">
    <source>
        <dbReference type="ARBA" id="ARBA00022723"/>
    </source>
</evidence>
<proteinExistence type="inferred from homology"/>
<evidence type="ECO:0000256" key="1">
    <source>
        <dbReference type="ARBA" id="ARBA00006249"/>
    </source>
</evidence>
<protein>
    <recommendedName>
        <fullName evidence="8">Carboxylic ester hydrolase</fullName>
        <ecNumber evidence="8">3.1.1.-</ecNumber>
    </recommendedName>
</protein>
<evidence type="ECO:0000256" key="6">
    <source>
        <dbReference type="ARBA" id="ARBA00022837"/>
    </source>
</evidence>
<gene>
    <name evidence="9" type="ORF">THAR02_05070</name>
</gene>
<dbReference type="GO" id="GO:0030600">
    <property type="term" value="F:feruloyl esterase activity"/>
    <property type="evidence" value="ECO:0007669"/>
    <property type="project" value="UniProtKB-ARBA"/>
</dbReference>
<dbReference type="OrthoDB" id="3039123at2759"/>
<dbReference type="GO" id="GO:0046872">
    <property type="term" value="F:metal ion binding"/>
    <property type="evidence" value="ECO:0007669"/>
    <property type="project" value="UniProtKB-KW"/>
</dbReference>
<keyword evidence="3" id="KW-0479">Metal-binding</keyword>
<dbReference type="PANTHER" id="PTHR33938">
    <property type="entry name" value="FERULOYL ESTERASE B-RELATED"/>
    <property type="match status" value="1"/>
</dbReference>
<accession>A0A0F9XE34</accession>
<evidence type="ECO:0000256" key="2">
    <source>
        <dbReference type="ARBA" id="ARBA00022487"/>
    </source>
</evidence>
<comment type="caution">
    <text evidence="9">The sequence shown here is derived from an EMBL/GenBank/DDBJ whole genome shotgun (WGS) entry which is preliminary data.</text>
</comment>
<dbReference type="Proteomes" id="UP000034112">
    <property type="component" value="Unassembled WGS sequence"/>
</dbReference>
<keyword evidence="7" id="KW-1015">Disulfide bond</keyword>
<keyword evidence="4 8" id="KW-0732">Signal</keyword>
<dbReference type="InterPro" id="IPR029058">
    <property type="entry name" value="AB_hydrolase_fold"/>
</dbReference>
<evidence type="ECO:0000313" key="10">
    <source>
        <dbReference type="Proteomes" id="UP000034112"/>
    </source>
</evidence>
<sequence length="526" mass="56672">MAKLSLLHVLATLVACAAADGEVLRHPRQSCTHLKPPCIPGAEIISINGTELWNYTVAAVPGLLPSPVTGLDICAVDVVLTHPGAHDKVLVKVWMPLEGWNGRFQANGGVGYAAGELDLTLGPTIKQGYSSASTDAGVGFNPSSPEAWALRPDGSVNRDALINFSYRSVHDMALVGKEITEQFYGQKPKYSYWNGCSTGGRQAMVAAQRYPDLFDGILAGAPAIYWTTYVIAEQWPQVVMKMEKSFPSPCELKAFTDAAIAGCDGLDGIVDGVINDPDICHFNPYALVGRKIPCDGVNVTITEATASVVQKVLQGPFGPDGKSRWYGLNPGAALDSLTNTNVTHGKRVGLPFFVNDAWIRYWIAKDPSYDLSKIDYSTLDRLFVQSDKEYDAIIGTDNPNLSGFQKSGGKLLMWHGLSDQLIFPKGTVEYRNRVERLMGGSDKVNEFFRLFLAPGVDHCAGTPSLGAVPTDPLAALVNWVENKRAPLNLAAEIAGSQGGARIICPYPQIAMYIGGDTKSANSFKCV</sequence>
<comment type="similarity">
    <text evidence="1 8">Belongs to the tannase family.</text>
</comment>
<feature type="signal peptide" evidence="8">
    <location>
        <begin position="1"/>
        <end position="21"/>
    </location>
</feature>
<keyword evidence="6" id="KW-0106">Calcium</keyword>
<feature type="chain" id="PRO_5005117515" description="Carboxylic ester hydrolase" evidence="8">
    <location>
        <begin position="22"/>
        <end position="526"/>
    </location>
</feature>
<organism evidence="9 10">
    <name type="scientific">Trichoderma harzianum</name>
    <name type="common">Hypocrea lixii</name>
    <dbReference type="NCBI Taxonomy" id="5544"/>
    <lineage>
        <taxon>Eukaryota</taxon>
        <taxon>Fungi</taxon>
        <taxon>Dikarya</taxon>
        <taxon>Ascomycota</taxon>
        <taxon>Pezizomycotina</taxon>
        <taxon>Sordariomycetes</taxon>
        <taxon>Hypocreomycetidae</taxon>
        <taxon>Hypocreales</taxon>
        <taxon>Hypocreaceae</taxon>
        <taxon>Trichoderma</taxon>
    </lineage>
</organism>
<evidence type="ECO:0000256" key="7">
    <source>
        <dbReference type="ARBA" id="ARBA00023157"/>
    </source>
</evidence>
<dbReference type="InterPro" id="IPR011118">
    <property type="entry name" value="Tannase/feruloyl_esterase"/>
</dbReference>
<evidence type="ECO:0000256" key="5">
    <source>
        <dbReference type="ARBA" id="ARBA00022801"/>
    </source>
</evidence>
<keyword evidence="2" id="KW-0719">Serine esterase</keyword>
<name>A0A0F9XE34_TRIHA</name>
<dbReference type="EMBL" id="JOKZ01000134">
    <property type="protein sequence ID" value="KKP02840.1"/>
    <property type="molecule type" value="Genomic_DNA"/>
</dbReference>
<dbReference type="Pfam" id="PF07519">
    <property type="entry name" value="Tannase"/>
    <property type="match status" value="1"/>
</dbReference>
<dbReference type="EC" id="3.1.1.-" evidence="8"/>
<dbReference type="AlphaFoldDB" id="A0A0F9XE34"/>
<evidence type="ECO:0000256" key="4">
    <source>
        <dbReference type="ARBA" id="ARBA00022729"/>
    </source>
</evidence>
<dbReference type="SUPFAM" id="SSF53474">
    <property type="entry name" value="alpha/beta-Hydrolases"/>
    <property type="match status" value="1"/>
</dbReference>
<reference evidence="10" key="1">
    <citation type="journal article" date="2015" name="Genome Announc.">
        <title>Draft whole-genome sequence of the biocontrol agent Trichoderma harzianum T6776.</title>
        <authorList>
            <person name="Baroncelli R."/>
            <person name="Piaggeschi G."/>
            <person name="Fiorini L."/>
            <person name="Bertolini E."/>
            <person name="Zapparata A."/>
            <person name="Pe M.E."/>
            <person name="Sarrocco S."/>
            <person name="Vannacci G."/>
        </authorList>
    </citation>
    <scope>NUCLEOTIDE SEQUENCE [LARGE SCALE GENOMIC DNA]</scope>
    <source>
        <strain evidence="10">T6776</strain>
    </source>
</reference>
<dbReference type="OMA" id="KWNGRFQ"/>
<dbReference type="Gene3D" id="3.40.50.1820">
    <property type="entry name" value="alpha/beta hydrolase"/>
    <property type="match status" value="1"/>
</dbReference>
<dbReference type="PANTHER" id="PTHR33938:SF8">
    <property type="entry name" value="CARBOXYLIC ESTER HYDROLASE"/>
    <property type="match status" value="1"/>
</dbReference>